<feature type="transmembrane region" description="Helical" evidence="2">
    <location>
        <begin position="375"/>
        <end position="399"/>
    </location>
</feature>
<feature type="transmembrane region" description="Helical" evidence="2">
    <location>
        <begin position="59"/>
        <end position="79"/>
    </location>
</feature>
<feature type="transmembrane region" description="Helical" evidence="2">
    <location>
        <begin position="100"/>
        <end position="122"/>
    </location>
</feature>
<keyword evidence="2" id="KW-0472">Membrane</keyword>
<keyword evidence="2" id="KW-1133">Transmembrane helix</keyword>
<evidence type="ECO:0000256" key="1">
    <source>
        <dbReference type="SAM" id="MobiDB-lite"/>
    </source>
</evidence>
<feature type="transmembrane region" description="Helical" evidence="2">
    <location>
        <begin position="301"/>
        <end position="321"/>
    </location>
</feature>
<name>A0A163SEV0_9CELL</name>
<dbReference type="STRING" id="43678.OJAG_09780"/>
<organism evidence="3 4">
    <name type="scientific">Oerskovia enterophila</name>
    <dbReference type="NCBI Taxonomy" id="43678"/>
    <lineage>
        <taxon>Bacteria</taxon>
        <taxon>Bacillati</taxon>
        <taxon>Actinomycetota</taxon>
        <taxon>Actinomycetes</taxon>
        <taxon>Micrococcales</taxon>
        <taxon>Cellulomonadaceae</taxon>
        <taxon>Oerskovia</taxon>
    </lineage>
</organism>
<evidence type="ECO:0000256" key="2">
    <source>
        <dbReference type="SAM" id="Phobius"/>
    </source>
</evidence>
<dbReference type="AlphaFoldDB" id="A0A163SEV0"/>
<accession>A0A163SEV0</accession>
<comment type="caution">
    <text evidence="3">The sequence shown here is derived from an EMBL/GenBank/DDBJ whole genome shotgun (WGS) entry which is preliminary data.</text>
</comment>
<feature type="compositionally biased region" description="Basic residues" evidence="1">
    <location>
        <begin position="540"/>
        <end position="562"/>
    </location>
</feature>
<dbReference type="PATRIC" id="fig|43678.3.peg.1023"/>
<feature type="region of interest" description="Disordered" evidence="1">
    <location>
        <begin position="440"/>
        <end position="570"/>
    </location>
</feature>
<feature type="transmembrane region" description="Helical" evidence="2">
    <location>
        <begin position="333"/>
        <end position="355"/>
    </location>
</feature>
<feature type="transmembrane region" description="Helical" evidence="2">
    <location>
        <begin position="406"/>
        <end position="433"/>
    </location>
</feature>
<proteinExistence type="predicted"/>
<reference evidence="3 4" key="1">
    <citation type="submission" date="2016-01" db="EMBL/GenBank/DDBJ databases">
        <title>Genome sequence of Oerskovia enterophila VJag, an agar and cellulose degrading bacterium.</title>
        <authorList>
            <person name="Poehlein A."/>
            <person name="Jag V."/>
            <person name="Bengelsdorf F."/>
            <person name="Duerre P."/>
            <person name="Daniel R."/>
        </authorList>
    </citation>
    <scope>NUCLEOTIDE SEQUENCE [LARGE SCALE GENOMIC DNA]</scope>
    <source>
        <strain evidence="3 4">VJag</strain>
    </source>
</reference>
<evidence type="ECO:0000313" key="4">
    <source>
        <dbReference type="Proteomes" id="UP000076447"/>
    </source>
</evidence>
<keyword evidence="2" id="KW-0812">Transmembrane</keyword>
<feature type="transmembrane region" description="Helical" evidence="2">
    <location>
        <begin position="128"/>
        <end position="151"/>
    </location>
</feature>
<protein>
    <submittedName>
        <fullName evidence="3">Uncharacterized protein</fullName>
    </submittedName>
</protein>
<feature type="compositionally biased region" description="Basic and acidic residues" evidence="1">
    <location>
        <begin position="450"/>
        <end position="464"/>
    </location>
</feature>
<gene>
    <name evidence="3" type="ORF">OJAG_09780</name>
</gene>
<evidence type="ECO:0000313" key="3">
    <source>
        <dbReference type="EMBL" id="KZM36343.1"/>
    </source>
</evidence>
<dbReference type="Proteomes" id="UP000076447">
    <property type="component" value="Unassembled WGS sequence"/>
</dbReference>
<sequence>MVAHLVRLKLTLMRNTLKKSVWQTIGLALGILYGLGIATMALIGLAVLGTTAPETAGQIVTIVGSVVVIAWWVVPLFAFGVDATLDPQRFVTFAVPQRQLLAGLAVAGLVGIPGIVTLLVSLGTTLAWWRSPVAALAAVVGGLLAVAMCVVGSRATTTALAPLLDSRRYREVLSIAAFVPLMLAGPLIGWATAAIARGQDVLPVIAAVLGWTPFGAPWAVASAVADGAWGLALARLAIAVVVVALAWVVWDRALAKALVAPRGGASAGKSKGLGWFDRFPATPVGAVAARCLTYWFRDPRYSGSIAVVPLLPVLLWFVGSSMGIDGGDGFRELMLVLGPLTAFTFGFAISADIAYDHTAFWTQLSSGVTGFADRAGRVLAAAVLGVPVVTVFAVVSVAFTGRWDLLVATVGLSLGVLATGLGVSSVVSARLLYPVPKPGGQSLQVAPGGRDGDHVRPDDHDARAPRAVPAGGGPGAHERPDGRRGVGLARAGRRDRSGWALPGAGHALGRTPGGPAGAGAAPAGHELQVGGPTLALARVRTCRPARAHPGERRRRAAGHRGRERAGAPLP</sequence>
<feature type="transmembrane region" description="Helical" evidence="2">
    <location>
        <begin position="228"/>
        <end position="250"/>
    </location>
</feature>
<feature type="transmembrane region" description="Helical" evidence="2">
    <location>
        <begin position="21"/>
        <end position="47"/>
    </location>
</feature>
<feature type="transmembrane region" description="Helical" evidence="2">
    <location>
        <begin position="201"/>
        <end position="221"/>
    </location>
</feature>
<feature type="transmembrane region" description="Helical" evidence="2">
    <location>
        <begin position="172"/>
        <end position="195"/>
    </location>
</feature>
<dbReference type="EMBL" id="LRIE01000054">
    <property type="protein sequence ID" value="KZM36343.1"/>
    <property type="molecule type" value="Genomic_DNA"/>
</dbReference>